<dbReference type="CDD" id="cd06464">
    <property type="entry name" value="ACD_sHsps-like"/>
    <property type="match status" value="1"/>
</dbReference>
<dbReference type="PROSITE" id="PS01031">
    <property type="entry name" value="SHSP"/>
    <property type="match status" value="1"/>
</dbReference>
<comment type="similarity">
    <text evidence="1">Belongs to the small heat shock protein (HSP20) family.</text>
</comment>
<dbReference type="Gene3D" id="2.60.40.790">
    <property type="match status" value="1"/>
</dbReference>
<dbReference type="InterPro" id="IPR008978">
    <property type="entry name" value="HSP20-like_chaperone"/>
</dbReference>
<dbReference type="Proteomes" id="UP000193920">
    <property type="component" value="Unassembled WGS sequence"/>
</dbReference>
<accession>A0A1Y2DMD3</accession>
<dbReference type="EMBL" id="MCOG01000062">
    <property type="protein sequence ID" value="ORY60296.1"/>
    <property type="molecule type" value="Genomic_DNA"/>
</dbReference>
<dbReference type="OrthoDB" id="1431247at2759"/>
<evidence type="ECO:0000313" key="3">
    <source>
        <dbReference type="EMBL" id="ORY60296.1"/>
    </source>
</evidence>
<organism evidence="3 4">
    <name type="scientific">Neocallimastix californiae</name>
    <dbReference type="NCBI Taxonomy" id="1754190"/>
    <lineage>
        <taxon>Eukaryota</taxon>
        <taxon>Fungi</taxon>
        <taxon>Fungi incertae sedis</taxon>
        <taxon>Chytridiomycota</taxon>
        <taxon>Chytridiomycota incertae sedis</taxon>
        <taxon>Neocallimastigomycetes</taxon>
        <taxon>Neocallimastigales</taxon>
        <taxon>Neocallimastigaceae</taxon>
        <taxon>Neocallimastix</taxon>
    </lineage>
</organism>
<comment type="caution">
    <text evidence="3">The sequence shown here is derived from an EMBL/GenBank/DDBJ whole genome shotgun (WGS) entry which is preliminary data.</text>
</comment>
<evidence type="ECO:0000259" key="2">
    <source>
        <dbReference type="PROSITE" id="PS01031"/>
    </source>
</evidence>
<dbReference type="InterPro" id="IPR002068">
    <property type="entry name" value="A-crystallin/Hsp20_dom"/>
</dbReference>
<gene>
    <name evidence="3" type="ORF">LY90DRAFT_505811</name>
</gene>
<protein>
    <recommendedName>
        <fullName evidence="2">SHSP domain-containing protein</fullName>
    </recommendedName>
</protein>
<proteinExistence type="inferred from homology"/>
<evidence type="ECO:0000313" key="4">
    <source>
        <dbReference type="Proteomes" id="UP000193920"/>
    </source>
</evidence>
<name>A0A1Y2DMD3_9FUNG</name>
<feature type="domain" description="SHSP" evidence="2">
    <location>
        <begin position="90"/>
        <end position="159"/>
    </location>
</feature>
<dbReference type="AlphaFoldDB" id="A0A1Y2DMD3"/>
<evidence type="ECO:0000256" key="1">
    <source>
        <dbReference type="PROSITE-ProRule" id="PRU00285"/>
    </source>
</evidence>
<sequence>MCTRANNYILKIKIYLFIDEHPLSIRKNNSLLRDSFFDDFDNAFNNAFDNGFFNHPLINFPTLYPYPYLSYNPVNSLENQISKALNSDIFKSMNFSPKINLSEDENNYYIHADLTGMNKDQVKMELSDEDRVLIISSERETIIDDSDKNSKKDSTKEEK</sequence>
<reference evidence="3 4" key="1">
    <citation type="submission" date="2016-08" db="EMBL/GenBank/DDBJ databases">
        <title>A Parts List for Fungal Cellulosomes Revealed by Comparative Genomics.</title>
        <authorList>
            <consortium name="DOE Joint Genome Institute"/>
            <person name="Haitjema C.H."/>
            <person name="Gilmore S.P."/>
            <person name="Henske J.K."/>
            <person name="Solomon K.V."/>
            <person name="De Groot R."/>
            <person name="Kuo A."/>
            <person name="Mondo S.J."/>
            <person name="Salamov A.A."/>
            <person name="Labutti K."/>
            <person name="Zhao Z."/>
            <person name="Chiniquy J."/>
            <person name="Barry K."/>
            <person name="Brewer H.M."/>
            <person name="Purvine S.O."/>
            <person name="Wright A.T."/>
            <person name="Boxma B."/>
            <person name="Van Alen T."/>
            <person name="Hackstein J.H."/>
            <person name="Baker S.E."/>
            <person name="Grigoriev I.V."/>
            <person name="O'Malley M.A."/>
        </authorList>
    </citation>
    <scope>NUCLEOTIDE SEQUENCE [LARGE SCALE GENOMIC DNA]</scope>
    <source>
        <strain evidence="3 4">G1</strain>
    </source>
</reference>
<dbReference type="SUPFAM" id="SSF49764">
    <property type="entry name" value="HSP20-like chaperones"/>
    <property type="match status" value="1"/>
</dbReference>
<keyword evidence="4" id="KW-1185">Reference proteome</keyword>